<reference evidence="2 3" key="1">
    <citation type="submission" date="2023-04" db="EMBL/GenBank/DDBJ databases">
        <title>Clostridium tannerae sp. nov., isolated from the fecal material of an alpaca.</title>
        <authorList>
            <person name="Miller S."/>
            <person name="Hendry M."/>
            <person name="King J."/>
            <person name="Sankaranarayanan K."/>
            <person name="Lawson P.A."/>
        </authorList>
    </citation>
    <scope>NUCLEOTIDE SEQUENCE [LARGE SCALE GENOMIC DNA]</scope>
    <source>
        <strain evidence="2 3">A1-XYC3</strain>
    </source>
</reference>
<dbReference type="EMBL" id="JARUJP010000020">
    <property type="protein sequence ID" value="MDW8802424.1"/>
    <property type="molecule type" value="Genomic_DNA"/>
</dbReference>
<keyword evidence="1" id="KW-0812">Transmembrane</keyword>
<comment type="caution">
    <text evidence="2">The sequence shown here is derived from an EMBL/GenBank/DDBJ whole genome shotgun (WGS) entry which is preliminary data.</text>
</comment>
<keyword evidence="3" id="KW-1185">Reference proteome</keyword>
<proteinExistence type="predicted"/>
<name>A0ABU4JWY0_9CLOT</name>
<evidence type="ECO:0000313" key="3">
    <source>
        <dbReference type="Proteomes" id="UP001281656"/>
    </source>
</evidence>
<dbReference type="RefSeq" id="WP_261670408.1">
    <property type="nucleotide sequence ID" value="NZ_JARUJP010000020.1"/>
</dbReference>
<gene>
    <name evidence="2" type="ORF">P8V03_14845</name>
</gene>
<evidence type="ECO:0008006" key="4">
    <source>
        <dbReference type="Google" id="ProtNLM"/>
    </source>
</evidence>
<protein>
    <recommendedName>
        <fullName evidence="4">Sporulation protein YjcZ</fullName>
    </recommendedName>
</protein>
<sequence length="58" mass="6421">MPIPIPIPWGHSNNYYGSGAGYGGQSLMGNIIASVVELIILIIIIVVIIKLIKKYRRR</sequence>
<feature type="transmembrane region" description="Helical" evidence="1">
    <location>
        <begin position="31"/>
        <end position="52"/>
    </location>
</feature>
<accession>A0ABU4JWY0</accession>
<evidence type="ECO:0000256" key="1">
    <source>
        <dbReference type="SAM" id="Phobius"/>
    </source>
</evidence>
<keyword evidence="1" id="KW-1133">Transmembrane helix</keyword>
<organism evidence="2 3">
    <name type="scientific">Clostridium tanneri</name>
    <dbReference type="NCBI Taxonomy" id="3037988"/>
    <lineage>
        <taxon>Bacteria</taxon>
        <taxon>Bacillati</taxon>
        <taxon>Bacillota</taxon>
        <taxon>Clostridia</taxon>
        <taxon>Eubacteriales</taxon>
        <taxon>Clostridiaceae</taxon>
        <taxon>Clostridium</taxon>
    </lineage>
</organism>
<dbReference type="Proteomes" id="UP001281656">
    <property type="component" value="Unassembled WGS sequence"/>
</dbReference>
<keyword evidence="1" id="KW-0472">Membrane</keyword>
<evidence type="ECO:0000313" key="2">
    <source>
        <dbReference type="EMBL" id="MDW8802424.1"/>
    </source>
</evidence>